<proteinExistence type="predicted"/>
<dbReference type="RefSeq" id="XP_024726674.1">
    <property type="nucleotide sequence ID" value="XM_024882088.1"/>
</dbReference>
<dbReference type="InParanoid" id="A0A2J6SGA1"/>
<dbReference type="EMBL" id="KZ613919">
    <property type="protein sequence ID" value="PMD49770.1"/>
    <property type="molecule type" value="Genomic_DNA"/>
</dbReference>
<gene>
    <name evidence="1" type="ORF">K444DRAFT_622393</name>
</gene>
<sequence>MARLSNLPKNTLLRNMPEKDKLRKAIQFLKANPEETPATAVRAYCVRNEDIVKKAWQRERKKMGIALIQYAVSHAINGGKGATKQIIYNCAIWIRTEDNRTALSWK</sequence>
<dbReference type="OrthoDB" id="3440363at2759"/>
<dbReference type="GeneID" id="36590165"/>
<accession>A0A2J6SGA1</accession>
<evidence type="ECO:0000313" key="2">
    <source>
        <dbReference type="Proteomes" id="UP000235371"/>
    </source>
</evidence>
<evidence type="ECO:0000313" key="1">
    <source>
        <dbReference type="EMBL" id="PMD49770.1"/>
    </source>
</evidence>
<name>A0A2J6SGA1_9HELO</name>
<organism evidence="1 2">
    <name type="scientific">Hyaloscypha bicolor E</name>
    <dbReference type="NCBI Taxonomy" id="1095630"/>
    <lineage>
        <taxon>Eukaryota</taxon>
        <taxon>Fungi</taxon>
        <taxon>Dikarya</taxon>
        <taxon>Ascomycota</taxon>
        <taxon>Pezizomycotina</taxon>
        <taxon>Leotiomycetes</taxon>
        <taxon>Helotiales</taxon>
        <taxon>Hyaloscyphaceae</taxon>
        <taxon>Hyaloscypha</taxon>
        <taxon>Hyaloscypha bicolor</taxon>
    </lineage>
</organism>
<dbReference type="Proteomes" id="UP000235371">
    <property type="component" value="Unassembled WGS sequence"/>
</dbReference>
<protein>
    <submittedName>
        <fullName evidence="1">Uncharacterized protein</fullName>
    </submittedName>
</protein>
<dbReference type="AlphaFoldDB" id="A0A2J6SGA1"/>
<keyword evidence="2" id="KW-1185">Reference proteome</keyword>
<reference evidence="1 2" key="1">
    <citation type="submission" date="2016-04" db="EMBL/GenBank/DDBJ databases">
        <title>A degradative enzymes factory behind the ericoid mycorrhizal symbiosis.</title>
        <authorList>
            <consortium name="DOE Joint Genome Institute"/>
            <person name="Martino E."/>
            <person name="Morin E."/>
            <person name="Grelet G."/>
            <person name="Kuo A."/>
            <person name="Kohler A."/>
            <person name="Daghino S."/>
            <person name="Barry K."/>
            <person name="Choi C."/>
            <person name="Cichocki N."/>
            <person name="Clum A."/>
            <person name="Copeland A."/>
            <person name="Hainaut M."/>
            <person name="Haridas S."/>
            <person name="Labutti K."/>
            <person name="Lindquist E."/>
            <person name="Lipzen A."/>
            <person name="Khouja H.-R."/>
            <person name="Murat C."/>
            <person name="Ohm R."/>
            <person name="Olson A."/>
            <person name="Spatafora J."/>
            <person name="Veneault-Fourrey C."/>
            <person name="Henrissat B."/>
            <person name="Grigoriev I."/>
            <person name="Martin F."/>
            <person name="Perotto S."/>
        </authorList>
    </citation>
    <scope>NUCLEOTIDE SEQUENCE [LARGE SCALE GENOMIC DNA]</scope>
    <source>
        <strain evidence="1 2">E</strain>
    </source>
</reference>